<dbReference type="AlphaFoldDB" id="A0A7W7ZTD1"/>
<keyword evidence="2" id="KW-0326">Glycosidase</keyword>
<organism evidence="2 3">
    <name type="scientific">Granulicella mallensis</name>
    <dbReference type="NCBI Taxonomy" id="940614"/>
    <lineage>
        <taxon>Bacteria</taxon>
        <taxon>Pseudomonadati</taxon>
        <taxon>Acidobacteriota</taxon>
        <taxon>Terriglobia</taxon>
        <taxon>Terriglobales</taxon>
        <taxon>Acidobacteriaceae</taxon>
        <taxon>Granulicella</taxon>
    </lineage>
</organism>
<protein>
    <submittedName>
        <fullName evidence="2">Adenosylhomocysteine nucleosidase</fullName>
        <ecNumber evidence="2">3.2.2.9</ecNumber>
    </submittedName>
</protein>
<dbReference type="Gene3D" id="3.40.50.1580">
    <property type="entry name" value="Nucleoside phosphorylase domain"/>
    <property type="match status" value="1"/>
</dbReference>
<sequence length="226" mass="23351">MSGCVAIIAALPREIAGLVRGTKPDVGLLHRGIHLHRLPHAIVVAAGMGSQRVTLAFAEAVAAASISTVISTGLAGSCTSGLAAGNVGEASAVIEARTGERFVTVSPPSAYVLATTETIASVREKARLAETYAAAMVDMEAATVARLAAAHELPFRAIKAISDAHDFELASLARFAGKNGYFRTGAFAIHTALRPHHWSKAMQLGRVSTLALASLHAALREVVAAV</sequence>
<dbReference type="EC" id="3.2.2.9" evidence="2"/>
<keyword evidence="2" id="KW-0378">Hydrolase</keyword>
<dbReference type="InterPro" id="IPR000845">
    <property type="entry name" value="Nucleoside_phosphorylase_d"/>
</dbReference>
<dbReference type="GO" id="GO:0008782">
    <property type="term" value="F:adenosylhomocysteine nucleosidase activity"/>
    <property type="evidence" value="ECO:0007669"/>
    <property type="project" value="UniProtKB-EC"/>
</dbReference>
<name>A0A7W7ZTD1_9BACT</name>
<comment type="caution">
    <text evidence="2">The sequence shown here is derived from an EMBL/GenBank/DDBJ whole genome shotgun (WGS) entry which is preliminary data.</text>
</comment>
<dbReference type="InterPro" id="IPR035994">
    <property type="entry name" value="Nucleoside_phosphorylase_sf"/>
</dbReference>
<dbReference type="SUPFAM" id="SSF53167">
    <property type="entry name" value="Purine and uridine phosphorylases"/>
    <property type="match status" value="1"/>
</dbReference>
<dbReference type="EMBL" id="JACHIO010000019">
    <property type="protein sequence ID" value="MBB5065725.1"/>
    <property type="molecule type" value="Genomic_DNA"/>
</dbReference>
<reference evidence="2 3" key="1">
    <citation type="submission" date="2020-08" db="EMBL/GenBank/DDBJ databases">
        <title>Genomic Encyclopedia of Type Strains, Phase IV (KMG-V): Genome sequencing to study the core and pangenomes of soil and plant-associated prokaryotes.</title>
        <authorList>
            <person name="Whitman W."/>
        </authorList>
    </citation>
    <scope>NUCLEOTIDE SEQUENCE [LARGE SCALE GENOMIC DNA]</scope>
    <source>
        <strain evidence="2 3">X5P3</strain>
    </source>
</reference>
<evidence type="ECO:0000259" key="1">
    <source>
        <dbReference type="Pfam" id="PF01048"/>
    </source>
</evidence>
<dbReference type="GO" id="GO:0009116">
    <property type="term" value="P:nucleoside metabolic process"/>
    <property type="evidence" value="ECO:0007669"/>
    <property type="project" value="InterPro"/>
</dbReference>
<proteinExistence type="predicted"/>
<feature type="domain" description="Nucleoside phosphorylase" evidence="1">
    <location>
        <begin position="115"/>
        <end position="166"/>
    </location>
</feature>
<evidence type="ECO:0000313" key="2">
    <source>
        <dbReference type="EMBL" id="MBB5065725.1"/>
    </source>
</evidence>
<evidence type="ECO:0000313" key="3">
    <source>
        <dbReference type="Proteomes" id="UP000584867"/>
    </source>
</evidence>
<accession>A0A7W7ZTD1</accession>
<dbReference type="Proteomes" id="UP000584867">
    <property type="component" value="Unassembled WGS sequence"/>
</dbReference>
<dbReference type="RefSeq" id="WP_184258668.1">
    <property type="nucleotide sequence ID" value="NZ_JACHIO010000019.1"/>
</dbReference>
<gene>
    <name evidence="2" type="ORF">HDF15_004095</name>
</gene>
<dbReference type="Pfam" id="PF01048">
    <property type="entry name" value="PNP_UDP_1"/>
    <property type="match status" value="1"/>
</dbReference>